<feature type="chain" id="PRO_5035299596" description="DUF4197 domain-containing protein" evidence="2">
    <location>
        <begin position="25"/>
        <end position="220"/>
    </location>
</feature>
<name>A0A8J7M5N3_9RHOB</name>
<dbReference type="EMBL" id="JAEHHL010000002">
    <property type="protein sequence ID" value="MBK0398723.1"/>
    <property type="molecule type" value="Genomic_DNA"/>
</dbReference>
<feature type="signal peptide" evidence="2">
    <location>
        <begin position="1"/>
        <end position="24"/>
    </location>
</feature>
<feature type="region of interest" description="Disordered" evidence="1">
    <location>
        <begin position="195"/>
        <end position="220"/>
    </location>
</feature>
<proteinExistence type="predicted"/>
<dbReference type="AlphaFoldDB" id="A0A8J7M5N3"/>
<keyword evidence="4" id="KW-1185">Reference proteome</keyword>
<dbReference type="Proteomes" id="UP000655420">
    <property type="component" value="Unassembled WGS sequence"/>
</dbReference>
<evidence type="ECO:0000313" key="3">
    <source>
        <dbReference type="EMBL" id="MBK0398723.1"/>
    </source>
</evidence>
<accession>A0A8J7M5N3</accession>
<comment type="caution">
    <text evidence="3">The sequence shown here is derived from an EMBL/GenBank/DDBJ whole genome shotgun (WGS) entry which is preliminary data.</text>
</comment>
<sequence length="220" mass="23224">MNRFVVFAVVATLPWLVTPGTVPAAIDQTLPKGVASSLLDASDARGVADLVLKSPRFAGTIMRRAGDMGVATAPDVVGSAVEPSTRPDMLRKLVFSAAEGFPEEADVIAASAYRAIGAPDRREMAGLIGAAAIDGIEASGRDPEFIRIMAIKIHAALQELMLDFDPNLAVEIAMATDDPDDTFDDFTKTPIDDVVDAGDDLSPAVEFELPDEEQNNASPN</sequence>
<dbReference type="RefSeq" id="WP_200608267.1">
    <property type="nucleotide sequence ID" value="NZ_JAEHHL010000002.1"/>
</dbReference>
<organism evidence="3 4">
    <name type="scientific">Thermohalobaculum xanthum</name>
    <dbReference type="NCBI Taxonomy" id="2753746"/>
    <lineage>
        <taxon>Bacteria</taxon>
        <taxon>Pseudomonadati</taxon>
        <taxon>Pseudomonadota</taxon>
        <taxon>Alphaproteobacteria</taxon>
        <taxon>Rhodobacterales</taxon>
        <taxon>Paracoccaceae</taxon>
        <taxon>Thermohalobaculum</taxon>
    </lineage>
</organism>
<evidence type="ECO:0000256" key="2">
    <source>
        <dbReference type="SAM" id="SignalP"/>
    </source>
</evidence>
<reference evidence="3" key="1">
    <citation type="submission" date="2020-12" db="EMBL/GenBank/DDBJ databases">
        <title>Bacterial taxonomy.</title>
        <authorList>
            <person name="Pan X."/>
        </authorList>
    </citation>
    <scope>NUCLEOTIDE SEQUENCE</scope>
    <source>
        <strain evidence="3">M0105</strain>
    </source>
</reference>
<gene>
    <name evidence="3" type="ORF">H0I76_05950</name>
</gene>
<evidence type="ECO:0008006" key="5">
    <source>
        <dbReference type="Google" id="ProtNLM"/>
    </source>
</evidence>
<keyword evidence="2" id="KW-0732">Signal</keyword>
<protein>
    <recommendedName>
        <fullName evidence="5">DUF4197 domain-containing protein</fullName>
    </recommendedName>
</protein>
<evidence type="ECO:0000313" key="4">
    <source>
        <dbReference type="Proteomes" id="UP000655420"/>
    </source>
</evidence>
<evidence type="ECO:0000256" key="1">
    <source>
        <dbReference type="SAM" id="MobiDB-lite"/>
    </source>
</evidence>